<organism evidence="8 9">
    <name type="scientific">Xanthocytophaga agilis</name>
    <dbReference type="NCBI Taxonomy" id="3048010"/>
    <lineage>
        <taxon>Bacteria</taxon>
        <taxon>Pseudomonadati</taxon>
        <taxon>Bacteroidota</taxon>
        <taxon>Cytophagia</taxon>
        <taxon>Cytophagales</taxon>
        <taxon>Rhodocytophagaceae</taxon>
        <taxon>Xanthocytophaga</taxon>
    </lineage>
</organism>
<evidence type="ECO:0000256" key="1">
    <source>
        <dbReference type="ARBA" id="ARBA00004141"/>
    </source>
</evidence>
<name>A0AAE3R1A4_9BACT</name>
<dbReference type="InterPro" id="IPR050638">
    <property type="entry name" value="AA-Vitamin_Transporters"/>
</dbReference>
<keyword evidence="3 6" id="KW-0812">Transmembrane</keyword>
<feature type="transmembrane region" description="Helical" evidence="6">
    <location>
        <begin position="283"/>
        <end position="301"/>
    </location>
</feature>
<comment type="subcellular location">
    <subcellularLocation>
        <location evidence="1">Membrane</location>
        <topology evidence="1">Multi-pass membrane protein</topology>
    </subcellularLocation>
</comment>
<feature type="transmembrane region" description="Helical" evidence="6">
    <location>
        <begin position="40"/>
        <end position="58"/>
    </location>
</feature>
<dbReference type="EMBL" id="JASJOU010000004">
    <property type="protein sequence ID" value="MDJ1501926.1"/>
    <property type="molecule type" value="Genomic_DNA"/>
</dbReference>
<dbReference type="Pfam" id="PF00892">
    <property type="entry name" value="EamA"/>
    <property type="match status" value="2"/>
</dbReference>
<feature type="domain" description="EamA" evidence="7">
    <location>
        <begin position="163"/>
        <end position="300"/>
    </location>
</feature>
<dbReference type="AlphaFoldDB" id="A0AAE3R1A4"/>
<evidence type="ECO:0000259" key="7">
    <source>
        <dbReference type="Pfam" id="PF00892"/>
    </source>
</evidence>
<protein>
    <submittedName>
        <fullName evidence="8">EamA family transporter</fullName>
    </submittedName>
</protein>
<dbReference type="InterPro" id="IPR037185">
    <property type="entry name" value="EmrE-like"/>
</dbReference>
<evidence type="ECO:0000256" key="4">
    <source>
        <dbReference type="ARBA" id="ARBA00022989"/>
    </source>
</evidence>
<keyword evidence="4 6" id="KW-1133">Transmembrane helix</keyword>
<feature type="transmembrane region" description="Helical" evidence="6">
    <location>
        <begin position="231"/>
        <end position="253"/>
    </location>
</feature>
<feature type="transmembrane region" description="Helical" evidence="6">
    <location>
        <begin position="12"/>
        <end position="34"/>
    </location>
</feature>
<dbReference type="RefSeq" id="WP_314511663.1">
    <property type="nucleotide sequence ID" value="NZ_JASJOU010000004.1"/>
</dbReference>
<feature type="domain" description="EamA" evidence="7">
    <location>
        <begin position="12"/>
        <end position="144"/>
    </location>
</feature>
<comment type="caution">
    <text evidence="8">The sequence shown here is derived from an EMBL/GenBank/DDBJ whole genome shotgun (WGS) entry which is preliminary data.</text>
</comment>
<evidence type="ECO:0000256" key="3">
    <source>
        <dbReference type="ARBA" id="ARBA00022692"/>
    </source>
</evidence>
<dbReference type="InterPro" id="IPR000620">
    <property type="entry name" value="EamA_dom"/>
</dbReference>
<feature type="transmembrane region" description="Helical" evidence="6">
    <location>
        <begin position="128"/>
        <end position="146"/>
    </location>
</feature>
<evidence type="ECO:0000256" key="2">
    <source>
        <dbReference type="ARBA" id="ARBA00007362"/>
    </source>
</evidence>
<dbReference type="Proteomes" id="UP001232063">
    <property type="component" value="Unassembled WGS sequence"/>
</dbReference>
<keyword evidence="5 6" id="KW-0472">Membrane</keyword>
<comment type="similarity">
    <text evidence="2">Belongs to the EamA transporter family.</text>
</comment>
<feature type="transmembrane region" description="Helical" evidence="6">
    <location>
        <begin position="70"/>
        <end position="92"/>
    </location>
</feature>
<feature type="transmembrane region" description="Helical" evidence="6">
    <location>
        <begin position="158"/>
        <end position="176"/>
    </location>
</feature>
<gene>
    <name evidence="8" type="ORF">QNI22_14765</name>
</gene>
<evidence type="ECO:0000256" key="6">
    <source>
        <dbReference type="SAM" id="Phobius"/>
    </source>
</evidence>
<accession>A0AAE3R1A4</accession>
<feature type="transmembrane region" description="Helical" evidence="6">
    <location>
        <begin position="188"/>
        <end position="211"/>
    </location>
</feature>
<proteinExistence type="inferred from homology"/>
<evidence type="ECO:0000313" key="9">
    <source>
        <dbReference type="Proteomes" id="UP001232063"/>
    </source>
</evidence>
<dbReference type="PANTHER" id="PTHR32322:SF2">
    <property type="entry name" value="EAMA DOMAIN-CONTAINING PROTEIN"/>
    <property type="match status" value="1"/>
</dbReference>
<feature type="transmembrane region" description="Helical" evidence="6">
    <location>
        <begin position="260"/>
        <end position="277"/>
    </location>
</feature>
<feature type="transmembrane region" description="Helical" evidence="6">
    <location>
        <begin position="98"/>
        <end position="116"/>
    </location>
</feature>
<evidence type="ECO:0000313" key="8">
    <source>
        <dbReference type="EMBL" id="MDJ1501926.1"/>
    </source>
</evidence>
<dbReference type="SUPFAM" id="SSF103481">
    <property type="entry name" value="Multidrug resistance efflux transporter EmrE"/>
    <property type="match status" value="2"/>
</dbReference>
<reference evidence="8" key="1">
    <citation type="submission" date="2023-05" db="EMBL/GenBank/DDBJ databases">
        <authorList>
            <person name="Zhang X."/>
        </authorList>
    </citation>
    <scope>NUCLEOTIDE SEQUENCE</scope>
    <source>
        <strain evidence="8">BD1B2-1</strain>
    </source>
</reference>
<evidence type="ECO:0000256" key="5">
    <source>
        <dbReference type="ARBA" id="ARBA00023136"/>
    </source>
</evidence>
<keyword evidence="9" id="KW-1185">Reference proteome</keyword>
<dbReference type="GO" id="GO:0016020">
    <property type="term" value="C:membrane"/>
    <property type="evidence" value="ECO:0007669"/>
    <property type="project" value="UniProtKB-SubCell"/>
</dbReference>
<sequence length="313" mass="34607">MTSASSTPRWLIILAFFNIYVIWGSTYLAVRFGLQGFPPFILSGIRYLTAGILLYLISRARKEEQPDGRSIRINVISGILMLVGGSGMVAWAEQYITSGQAAILIATEPFWFLLLDKKRWSFYFANKSIIAGLLIGFVGIILFFQWQDQTQLATSSSQYAFIASLVVLVSAVFWVIGSLYSKTNAFSASVIANAGIQLFAAGIGCFLLSTLTHEWSSFAIRNVSWQAWSGLLFLIFMGSLAAYLSFVWLITFLPPALVSTHTYVNPVVAVLFGWILANETLSLLQLLALVVILIGILLINLPSYRSIRTTKAK</sequence>
<dbReference type="PANTHER" id="PTHR32322">
    <property type="entry name" value="INNER MEMBRANE TRANSPORTER"/>
    <property type="match status" value="1"/>
</dbReference>